<accession>X1M2X1</accession>
<comment type="caution">
    <text evidence="1">The sequence shown here is derived from an EMBL/GenBank/DDBJ whole genome shotgun (WGS) entry which is preliminary data.</text>
</comment>
<dbReference type="SUPFAM" id="SSF54593">
    <property type="entry name" value="Glyoxalase/Bleomycin resistance protein/Dihydroxybiphenyl dioxygenase"/>
    <property type="match status" value="1"/>
</dbReference>
<evidence type="ECO:0000313" key="1">
    <source>
        <dbReference type="EMBL" id="GAI08980.1"/>
    </source>
</evidence>
<organism evidence="1">
    <name type="scientific">marine sediment metagenome</name>
    <dbReference type="NCBI Taxonomy" id="412755"/>
    <lineage>
        <taxon>unclassified sequences</taxon>
        <taxon>metagenomes</taxon>
        <taxon>ecological metagenomes</taxon>
    </lineage>
</organism>
<proteinExistence type="predicted"/>
<protein>
    <recommendedName>
        <fullName evidence="2">VOC domain-containing protein</fullName>
    </recommendedName>
</protein>
<dbReference type="AlphaFoldDB" id="X1M2X1"/>
<evidence type="ECO:0008006" key="2">
    <source>
        <dbReference type="Google" id="ProtNLM"/>
    </source>
</evidence>
<gene>
    <name evidence="1" type="ORF">S06H3_19800</name>
</gene>
<feature type="non-terminal residue" evidence="1">
    <location>
        <position position="77"/>
    </location>
</feature>
<sequence>MKKDWETHHVGVIVSDMDRAVEYYKSLGIVTVGRDLGVVQTRKGAKLKARWAQIGPLLLELFQPIEGEDIQMEFLRK</sequence>
<dbReference type="Gene3D" id="3.10.180.10">
    <property type="entry name" value="2,3-Dihydroxybiphenyl 1,2-Dioxygenase, domain 1"/>
    <property type="match status" value="1"/>
</dbReference>
<dbReference type="EMBL" id="BARV01010176">
    <property type="protein sequence ID" value="GAI08980.1"/>
    <property type="molecule type" value="Genomic_DNA"/>
</dbReference>
<reference evidence="1" key="1">
    <citation type="journal article" date="2014" name="Front. Microbiol.">
        <title>High frequency of phylogenetically diverse reductive dehalogenase-homologous genes in deep subseafloor sedimentary metagenomes.</title>
        <authorList>
            <person name="Kawai M."/>
            <person name="Futagami T."/>
            <person name="Toyoda A."/>
            <person name="Takaki Y."/>
            <person name="Nishi S."/>
            <person name="Hori S."/>
            <person name="Arai W."/>
            <person name="Tsubouchi T."/>
            <person name="Morono Y."/>
            <person name="Uchiyama I."/>
            <person name="Ito T."/>
            <person name="Fujiyama A."/>
            <person name="Inagaki F."/>
            <person name="Takami H."/>
        </authorList>
    </citation>
    <scope>NUCLEOTIDE SEQUENCE</scope>
    <source>
        <strain evidence="1">Expedition CK06-06</strain>
    </source>
</reference>
<name>X1M2X1_9ZZZZ</name>
<dbReference type="InterPro" id="IPR029068">
    <property type="entry name" value="Glyas_Bleomycin-R_OHBP_Dase"/>
</dbReference>